<dbReference type="Proteomes" id="UP001183809">
    <property type="component" value="Unassembled WGS sequence"/>
</dbReference>
<name>A0ABU2U028_9ACTN</name>
<protein>
    <submittedName>
        <fullName evidence="1">LmeA family phospholipid-binding protein</fullName>
    </submittedName>
</protein>
<dbReference type="Pfam" id="PF11209">
    <property type="entry name" value="LmeA"/>
    <property type="match status" value="1"/>
</dbReference>
<evidence type="ECO:0000313" key="1">
    <source>
        <dbReference type="EMBL" id="MDT0466559.1"/>
    </source>
</evidence>
<gene>
    <name evidence="1" type="ORF">RM764_26735</name>
</gene>
<dbReference type="InterPro" id="IPR021373">
    <property type="entry name" value="DUF2993"/>
</dbReference>
<dbReference type="RefSeq" id="WP_311698021.1">
    <property type="nucleotide sequence ID" value="NZ_JAVREY010000039.1"/>
</dbReference>
<organism evidence="1 2">
    <name type="scientific">Streptomyces gibsoniae</name>
    <dbReference type="NCBI Taxonomy" id="3075529"/>
    <lineage>
        <taxon>Bacteria</taxon>
        <taxon>Bacillati</taxon>
        <taxon>Actinomycetota</taxon>
        <taxon>Actinomycetes</taxon>
        <taxon>Kitasatosporales</taxon>
        <taxon>Streptomycetaceae</taxon>
        <taxon>Streptomyces</taxon>
    </lineage>
</organism>
<accession>A0ABU2U028</accession>
<evidence type="ECO:0000313" key="2">
    <source>
        <dbReference type="Proteomes" id="UP001183809"/>
    </source>
</evidence>
<comment type="caution">
    <text evidence="1">The sequence shown here is derived from an EMBL/GenBank/DDBJ whole genome shotgun (WGS) entry which is preliminary data.</text>
</comment>
<sequence>MSRPPTPTTAMRSFLRRHRTVTALALALLLTAAGAELTARTLLHDRLATVAGRVLGKGSDISVEGGPALLDLWERHLDAVTVRSEHARLGRIPDVAVQARLDDIRLTGGQAGTVARTHAEVAVPAASLQALAAASGTRIPVTGVRPDPGTGTIALDLGQGGLAQVTLRPRLKDGRVTLAVDSAEVLGGPAPVALVDHIRDTLSGRSGTDYPLGLKATALDITASGLDVTLAGGHARLPARNNTL</sequence>
<keyword evidence="2" id="KW-1185">Reference proteome</keyword>
<proteinExistence type="predicted"/>
<reference evidence="2" key="1">
    <citation type="submission" date="2023-07" db="EMBL/GenBank/DDBJ databases">
        <title>30 novel species of actinomycetes from the DSMZ collection.</title>
        <authorList>
            <person name="Nouioui I."/>
        </authorList>
    </citation>
    <scope>NUCLEOTIDE SEQUENCE [LARGE SCALE GENOMIC DNA]</scope>
    <source>
        <strain evidence="2">DSM 41699</strain>
    </source>
</reference>
<dbReference type="EMBL" id="JAVREY010000039">
    <property type="protein sequence ID" value="MDT0466559.1"/>
    <property type="molecule type" value="Genomic_DNA"/>
</dbReference>